<feature type="compositionally biased region" description="Polar residues" evidence="1">
    <location>
        <begin position="39"/>
        <end position="48"/>
    </location>
</feature>
<comment type="caution">
    <text evidence="2">The sequence shown here is derived from an EMBL/GenBank/DDBJ whole genome shotgun (WGS) entry which is preliminary data.</text>
</comment>
<accession>A0A5M8RIV9</accession>
<organism evidence="2 3">
    <name type="scientific">Bacillus swezeyi</name>
    <dbReference type="NCBI Taxonomy" id="1925020"/>
    <lineage>
        <taxon>Bacteria</taxon>
        <taxon>Bacillati</taxon>
        <taxon>Bacillota</taxon>
        <taxon>Bacilli</taxon>
        <taxon>Bacillales</taxon>
        <taxon>Bacillaceae</taxon>
        <taxon>Bacillus</taxon>
    </lineage>
</organism>
<proteinExistence type="predicted"/>
<dbReference type="Proteomes" id="UP000324326">
    <property type="component" value="Unassembled WGS sequence"/>
</dbReference>
<sequence length="317" mass="36934">MIDKNKQLDFFSLFEEENVSVQQFEVGNRNTQSEHKKGSTLQEKPTMNSSVVEKKDKFDLTTETLINFMGHSYPITDYFSIAEIQHGIEKKKKDEVSYEKITEEDLRKRLEKHFPVLVRDLTTLAYIKKKDLIVPILQAKKKGQLIDSAPSYAIDLVRQKKISFSLFRDFVIVAKKISDKYGSEVHADIYFDLRKNEYFMDFPEQTIHPLWTEVSEEPAVTARKFLDKQYVKVMEIHSHHIMPAIPSATDDLAERTSLLYAIVGNIEDFYPSVTVRTFDIKTNKHVKINVSDVFKSYYEMSPTNQYKLDGISVKRHD</sequence>
<dbReference type="EMBL" id="QSND01000007">
    <property type="protein sequence ID" value="KAA6447003.1"/>
    <property type="molecule type" value="Genomic_DNA"/>
</dbReference>
<gene>
    <name evidence="2" type="ORF">DX927_23460</name>
</gene>
<reference evidence="2 3" key="1">
    <citation type="submission" date="2018-08" db="EMBL/GenBank/DDBJ databases">
        <title>Bacillus phenotypic plasticity.</title>
        <authorList>
            <person name="Hurtado E."/>
        </authorList>
    </citation>
    <scope>NUCLEOTIDE SEQUENCE [LARGE SCALE GENOMIC DNA]</scope>
    <source>
        <strain evidence="2 3">427</strain>
    </source>
</reference>
<evidence type="ECO:0000313" key="2">
    <source>
        <dbReference type="EMBL" id="KAA6447003.1"/>
    </source>
</evidence>
<protein>
    <submittedName>
        <fullName evidence="2">Uncharacterized protein</fullName>
    </submittedName>
</protein>
<evidence type="ECO:0000256" key="1">
    <source>
        <dbReference type="SAM" id="MobiDB-lite"/>
    </source>
</evidence>
<dbReference type="RefSeq" id="WP_150150096.1">
    <property type="nucleotide sequence ID" value="NZ_QSND01000007.1"/>
</dbReference>
<feature type="region of interest" description="Disordered" evidence="1">
    <location>
        <begin position="27"/>
        <end position="48"/>
    </location>
</feature>
<evidence type="ECO:0000313" key="3">
    <source>
        <dbReference type="Proteomes" id="UP000324326"/>
    </source>
</evidence>
<dbReference type="AlphaFoldDB" id="A0A5M8RIV9"/>
<name>A0A5M8RIV9_9BACI</name>